<dbReference type="SUPFAM" id="SSF81383">
    <property type="entry name" value="F-box domain"/>
    <property type="match status" value="1"/>
</dbReference>
<reference evidence="1 2" key="1">
    <citation type="journal article" date="2020" name="Fungal Divers.">
        <title>Resolving the Mortierellaceae phylogeny through synthesis of multi-gene phylogenetics and phylogenomics.</title>
        <authorList>
            <person name="Vandepol N."/>
            <person name="Liber J."/>
            <person name="Desiro A."/>
            <person name="Na H."/>
            <person name="Kennedy M."/>
            <person name="Barry K."/>
            <person name="Grigoriev I.V."/>
            <person name="Miller A.N."/>
            <person name="O'Donnell K."/>
            <person name="Stajich J.E."/>
            <person name="Bonito G."/>
        </authorList>
    </citation>
    <scope>NUCLEOTIDE SEQUENCE [LARGE SCALE GENOMIC DNA]</scope>
    <source>
        <strain evidence="1 2">AD045</strain>
    </source>
</reference>
<gene>
    <name evidence="1" type="ORF">BGZ96_004042</name>
</gene>
<keyword evidence="2" id="KW-1185">Reference proteome</keyword>
<evidence type="ECO:0000313" key="1">
    <source>
        <dbReference type="EMBL" id="KAG0292507.1"/>
    </source>
</evidence>
<dbReference type="InterPro" id="IPR036047">
    <property type="entry name" value="F-box-like_dom_sf"/>
</dbReference>
<evidence type="ECO:0008006" key="3">
    <source>
        <dbReference type="Google" id="ProtNLM"/>
    </source>
</evidence>
<protein>
    <recommendedName>
        <fullName evidence="3">F-box domain-containing protein</fullName>
    </recommendedName>
</protein>
<evidence type="ECO:0000313" key="2">
    <source>
        <dbReference type="Proteomes" id="UP001194696"/>
    </source>
</evidence>
<dbReference type="EMBL" id="JAAAIM010000194">
    <property type="protein sequence ID" value="KAG0292507.1"/>
    <property type="molecule type" value="Genomic_DNA"/>
</dbReference>
<proteinExistence type="predicted"/>
<organism evidence="1 2">
    <name type="scientific">Linnemannia gamsii</name>
    <dbReference type="NCBI Taxonomy" id="64522"/>
    <lineage>
        <taxon>Eukaryota</taxon>
        <taxon>Fungi</taxon>
        <taxon>Fungi incertae sedis</taxon>
        <taxon>Mucoromycota</taxon>
        <taxon>Mortierellomycotina</taxon>
        <taxon>Mortierellomycetes</taxon>
        <taxon>Mortierellales</taxon>
        <taxon>Mortierellaceae</taxon>
        <taxon>Linnemannia</taxon>
    </lineage>
</organism>
<comment type="caution">
    <text evidence="1">The sequence shown here is derived from an EMBL/GenBank/DDBJ whole genome shotgun (WGS) entry which is preliminary data.</text>
</comment>
<name>A0ABQ7K659_9FUNG</name>
<sequence length="288" mass="32517">MNQDTVFDLPELASTIAHHLPQQALYHCVQVSKSWHATFIHLLWKSFSKDPCTYTSSWSRGLTNAFHQRDTNPQELEWFNDVYRRHAKYIRHLTLHMLPILHACLEDAFEPLLPVPLENDPKKLSESGALTTAAVLVVGRSLMTNLESLSIRVFGQALDLYFTDLTPNYWTRSLFSTDFNVNNANNASNDDDDEAMPRIVTESNQRSSQTMLIEACQRLIVCNPRLGVLECEYVPQILHGLQAMLSETAAISGDSDGGCRGAVESLGHSRVSPSWPVLVVSRRHYHRA</sequence>
<accession>A0ABQ7K659</accession>
<dbReference type="Proteomes" id="UP001194696">
    <property type="component" value="Unassembled WGS sequence"/>
</dbReference>